<organism evidence="1 2">
    <name type="scientific">Propionicimonas paludicola</name>
    <dbReference type="NCBI Taxonomy" id="185243"/>
    <lineage>
        <taxon>Bacteria</taxon>
        <taxon>Bacillati</taxon>
        <taxon>Actinomycetota</taxon>
        <taxon>Actinomycetes</taxon>
        <taxon>Propionibacteriales</taxon>
        <taxon>Nocardioidaceae</taxon>
        <taxon>Propionicimonas</taxon>
    </lineage>
</organism>
<name>A0A2A9CV66_9ACTN</name>
<dbReference type="Pfam" id="PF09965">
    <property type="entry name" value="DUF2199"/>
    <property type="match status" value="1"/>
</dbReference>
<dbReference type="Proteomes" id="UP000226079">
    <property type="component" value="Unassembled WGS sequence"/>
</dbReference>
<evidence type="ECO:0000313" key="2">
    <source>
        <dbReference type="Proteomes" id="UP000226079"/>
    </source>
</evidence>
<keyword evidence="2" id="KW-1185">Reference proteome</keyword>
<dbReference type="InterPro" id="IPR018697">
    <property type="entry name" value="DUF2199"/>
</dbReference>
<dbReference type="AlphaFoldDB" id="A0A2A9CV66"/>
<dbReference type="EMBL" id="PDJC01000001">
    <property type="protein sequence ID" value="PFG18031.1"/>
    <property type="molecule type" value="Genomic_DNA"/>
</dbReference>
<accession>A0A2A9CV66</accession>
<reference evidence="1 2" key="1">
    <citation type="submission" date="2017-10" db="EMBL/GenBank/DDBJ databases">
        <title>Sequencing the genomes of 1000 actinobacteria strains.</title>
        <authorList>
            <person name="Klenk H.-P."/>
        </authorList>
    </citation>
    <scope>NUCLEOTIDE SEQUENCE [LARGE SCALE GENOMIC DNA]</scope>
    <source>
        <strain evidence="1 2">DSM 15597</strain>
    </source>
</reference>
<sequence length="177" mass="19577">MAMARVTGDALTLCSVCNRRHTNLTRLLGASAPDDWLAVSNGERLEAELTPDVCILPDSGLIRHFIRGHLQLAVDDMELSPFVWSIWVEVSEDSMRVIAQHWSDPNRAATRPLEGVLANELPYSEPTKGLPVEVHTRDMGQAPLIMLSRGSTHGLAIEQRDGITVHRVAELGELLQR</sequence>
<evidence type="ECO:0008006" key="3">
    <source>
        <dbReference type="Google" id="ProtNLM"/>
    </source>
</evidence>
<gene>
    <name evidence="1" type="ORF">ATK74_2611</name>
</gene>
<proteinExistence type="predicted"/>
<comment type="caution">
    <text evidence="1">The sequence shown here is derived from an EMBL/GenBank/DDBJ whole genome shotgun (WGS) entry which is preliminary data.</text>
</comment>
<protein>
    <recommendedName>
        <fullName evidence="3">DUF2199 domain-containing protein</fullName>
    </recommendedName>
</protein>
<evidence type="ECO:0000313" key="1">
    <source>
        <dbReference type="EMBL" id="PFG18031.1"/>
    </source>
</evidence>